<organism evidence="1 2">
    <name type="scientific">Catharanthus roseus</name>
    <name type="common">Madagascar periwinkle</name>
    <name type="synonym">Vinca rosea</name>
    <dbReference type="NCBI Taxonomy" id="4058"/>
    <lineage>
        <taxon>Eukaryota</taxon>
        <taxon>Viridiplantae</taxon>
        <taxon>Streptophyta</taxon>
        <taxon>Embryophyta</taxon>
        <taxon>Tracheophyta</taxon>
        <taxon>Spermatophyta</taxon>
        <taxon>Magnoliopsida</taxon>
        <taxon>eudicotyledons</taxon>
        <taxon>Gunneridae</taxon>
        <taxon>Pentapetalae</taxon>
        <taxon>asterids</taxon>
        <taxon>lamiids</taxon>
        <taxon>Gentianales</taxon>
        <taxon>Apocynaceae</taxon>
        <taxon>Rauvolfioideae</taxon>
        <taxon>Vinceae</taxon>
        <taxon>Catharanthinae</taxon>
        <taxon>Catharanthus</taxon>
    </lineage>
</organism>
<dbReference type="EMBL" id="CM044707">
    <property type="protein sequence ID" value="KAI5654908.1"/>
    <property type="molecule type" value="Genomic_DNA"/>
</dbReference>
<gene>
    <name evidence="1" type="ORF">M9H77_32095</name>
</gene>
<comment type="caution">
    <text evidence="1">The sequence shown here is derived from an EMBL/GenBank/DDBJ whole genome shotgun (WGS) entry which is preliminary data.</text>
</comment>
<sequence>MRHVLGKIIFAPGYASKLTRQSPSPNHRANFLSSVRNTGPCIVVQKPLESSALTTQVAERLLFVCGFKSSAVSGLLPASENVFFFPNFILLQCYVYSCPDGMNYGSRSLL</sequence>
<keyword evidence="2" id="KW-1185">Reference proteome</keyword>
<accession>A0ACC0A661</accession>
<evidence type="ECO:0000313" key="1">
    <source>
        <dbReference type="EMBL" id="KAI5654908.1"/>
    </source>
</evidence>
<name>A0ACC0A661_CATRO</name>
<proteinExistence type="predicted"/>
<protein>
    <submittedName>
        <fullName evidence="1">Uncharacterized protein</fullName>
    </submittedName>
</protein>
<dbReference type="Proteomes" id="UP001060085">
    <property type="component" value="Linkage Group LG07"/>
</dbReference>
<evidence type="ECO:0000313" key="2">
    <source>
        <dbReference type="Proteomes" id="UP001060085"/>
    </source>
</evidence>
<reference evidence="2" key="1">
    <citation type="journal article" date="2023" name="Nat. Plants">
        <title>Single-cell RNA sequencing provides a high-resolution roadmap for understanding the multicellular compartmentation of specialized metabolism.</title>
        <authorList>
            <person name="Sun S."/>
            <person name="Shen X."/>
            <person name="Li Y."/>
            <person name="Li Y."/>
            <person name="Wang S."/>
            <person name="Li R."/>
            <person name="Zhang H."/>
            <person name="Shen G."/>
            <person name="Guo B."/>
            <person name="Wei J."/>
            <person name="Xu J."/>
            <person name="St-Pierre B."/>
            <person name="Chen S."/>
            <person name="Sun C."/>
        </authorList>
    </citation>
    <scope>NUCLEOTIDE SEQUENCE [LARGE SCALE GENOMIC DNA]</scope>
</reference>